<dbReference type="AlphaFoldDB" id="A0A7S4FTX1"/>
<gene>
    <name evidence="1" type="ORF">EGYM00163_LOCUS23899</name>
</gene>
<organism evidence="1">
    <name type="scientific">Eutreptiella gymnastica</name>
    <dbReference type="NCBI Taxonomy" id="73025"/>
    <lineage>
        <taxon>Eukaryota</taxon>
        <taxon>Discoba</taxon>
        <taxon>Euglenozoa</taxon>
        <taxon>Euglenida</taxon>
        <taxon>Spirocuta</taxon>
        <taxon>Euglenophyceae</taxon>
        <taxon>Eutreptiales</taxon>
        <taxon>Eutreptiaceae</taxon>
        <taxon>Eutreptiella</taxon>
    </lineage>
</organism>
<protein>
    <submittedName>
        <fullName evidence="1">Uncharacterized protein</fullName>
    </submittedName>
</protein>
<reference evidence="1" key="1">
    <citation type="submission" date="2021-01" db="EMBL/GenBank/DDBJ databases">
        <authorList>
            <person name="Corre E."/>
            <person name="Pelletier E."/>
            <person name="Niang G."/>
            <person name="Scheremetjew M."/>
            <person name="Finn R."/>
            <person name="Kale V."/>
            <person name="Holt S."/>
            <person name="Cochrane G."/>
            <person name="Meng A."/>
            <person name="Brown T."/>
            <person name="Cohen L."/>
        </authorList>
    </citation>
    <scope>NUCLEOTIDE SEQUENCE</scope>
    <source>
        <strain evidence="1">CCMP1594</strain>
    </source>
</reference>
<sequence>MSGAHLGAGCARYKKKKANALSHWNAKPHATVGQPHLLCLPATSKRVAAQVSTDGLLSPDPLQGSSALACSYADAPPPLYLFIRVSCLSSHKAFANAKIEMPGRHSERTGLDVEMTELDRTATILVCAGH</sequence>
<proteinExistence type="predicted"/>
<accession>A0A7S4FTX1</accession>
<evidence type="ECO:0000313" key="1">
    <source>
        <dbReference type="EMBL" id="CAE0812749.1"/>
    </source>
</evidence>
<dbReference type="EMBL" id="HBJA01067882">
    <property type="protein sequence ID" value="CAE0812749.1"/>
    <property type="molecule type" value="Transcribed_RNA"/>
</dbReference>
<name>A0A7S4FTX1_9EUGL</name>